<sequence>MGEQDAFEPDWAAITVDCLTRKLRATVRVEAFGEAKPRFAEQRVQLEPSGDLLPLIPRTRAALYEDGDVVDAEERALVAHWLQQKLQPQFDFPVEVTAESASHHGKVLPRFAGCECSPGKNWQRFYSTFHIDHKQNCATMEEGVQVNVWLNLSERPISDFHLGFLEQRGAMLAGKDLPHLTQEDLQEVAVRYQALLGKDEALIFQSTGAMSVAHGSFRFQNEQKLTHEPRYSLEFRLLLRRVS</sequence>
<keyword evidence="2" id="KW-1185">Reference proteome</keyword>
<evidence type="ECO:0000313" key="1">
    <source>
        <dbReference type="EMBL" id="CAJ1406556.1"/>
    </source>
</evidence>
<reference evidence="1" key="1">
    <citation type="submission" date="2023-08" db="EMBL/GenBank/DDBJ databases">
        <authorList>
            <person name="Chen Y."/>
            <person name="Shah S."/>
            <person name="Dougan E. K."/>
            <person name="Thang M."/>
            <person name="Chan C."/>
        </authorList>
    </citation>
    <scope>NUCLEOTIDE SEQUENCE</scope>
</reference>
<evidence type="ECO:0000313" key="2">
    <source>
        <dbReference type="Proteomes" id="UP001178507"/>
    </source>
</evidence>
<dbReference type="AlphaFoldDB" id="A0AA36JJ49"/>
<name>A0AA36JJ49_9DINO</name>
<gene>
    <name evidence="1" type="ORF">EVOR1521_LOCUS28496</name>
</gene>
<accession>A0AA36JJ49</accession>
<comment type="caution">
    <text evidence="1">The sequence shown here is derived from an EMBL/GenBank/DDBJ whole genome shotgun (WGS) entry which is preliminary data.</text>
</comment>
<dbReference type="EMBL" id="CAUJNA010003637">
    <property type="protein sequence ID" value="CAJ1406556.1"/>
    <property type="molecule type" value="Genomic_DNA"/>
</dbReference>
<proteinExistence type="predicted"/>
<protein>
    <submittedName>
        <fullName evidence="1">Uncharacterized protein</fullName>
    </submittedName>
</protein>
<organism evidence="1 2">
    <name type="scientific">Effrenium voratum</name>
    <dbReference type="NCBI Taxonomy" id="2562239"/>
    <lineage>
        <taxon>Eukaryota</taxon>
        <taxon>Sar</taxon>
        <taxon>Alveolata</taxon>
        <taxon>Dinophyceae</taxon>
        <taxon>Suessiales</taxon>
        <taxon>Symbiodiniaceae</taxon>
        <taxon>Effrenium</taxon>
    </lineage>
</organism>
<dbReference type="Proteomes" id="UP001178507">
    <property type="component" value="Unassembled WGS sequence"/>
</dbReference>